<dbReference type="Proteomes" id="UP000593562">
    <property type="component" value="Unassembled WGS sequence"/>
</dbReference>
<evidence type="ECO:0000313" key="4">
    <source>
        <dbReference type="Proteomes" id="UP000593562"/>
    </source>
</evidence>
<feature type="compositionally biased region" description="Basic and acidic residues" evidence="1">
    <location>
        <begin position="22"/>
        <end position="37"/>
    </location>
</feature>
<sequence>MDFFKSVFSDDPDPPSTENESDSPRSEGHQESPDPEPKQANPDTSDSGTGAWSFGGLFKTISTKSESVLETYRRDLKEFGSGLRKEIEVAQGSLENVSHKIDEIGTTVWKGTTQIISQGKDAILSADHESDSSDYNSSDRNFSSNKKYSRFDAQVRAIQGDVSTYCDEPEDLDEYNKWKLGFDLKEKSEDMESLFEENGAMEGIYKRVVPSSVDHETFWCRYYYRMYRLKQVDHLRAMMVKRAKEEEDLSWDVDDEDFEEESSGLSKAISKAKEEVGSKDSGQLVKEEVLQDVSSMDVNGMQQNVKPDKETNVVLKGETLENRELGVRDSEEIVKEVSVMESDKKGDEISKVDEEGKGTGDGSNNDKLDDEKVNLDKNNEGAVSKSDDKVAFEGKGDAGESGKDSDFSVTSTHEEEDLGWDEIEDLSSIEEKDDKKPSHGGSPNRADLRKRLSTAEDDEDLSWDIEEDDEPVKA</sequence>
<dbReference type="InParanoid" id="A0A7J7CC47"/>
<dbReference type="GO" id="GO:0005737">
    <property type="term" value="C:cytoplasm"/>
    <property type="evidence" value="ECO:0007669"/>
    <property type="project" value="TreeGrafter"/>
</dbReference>
<feature type="region of interest" description="Disordered" evidence="1">
    <location>
        <begin position="337"/>
        <end position="474"/>
    </location>
</feature>
<feature type="compositionally biased region" description="Polar residues" evidence="1">
    <location>
        <begin position="41"/>
        <end position="50"/>
    </location>
</feature>
<dbReference type="InterPro" id="IPR035925">
    <property type="entry name" value="BSD_dom_sf"/>
</dbReference>
<feature type="domain" description="BSD" evidence="2">
    <location>
        <begin position="178"/>
        <end position="230"/>
    </location>
</feature>
<feature type="region of interest" description="Disordered" evidence="1">
    <location>
        <begin position="1"/>
        <end position="55"/>
    </location>
</feature>
<gene>
    <name evidence="3" type="ORF">HS088_TW18G00183</name>
</gene>
<dbReference type="FunCoup" id="A0A7J7CC47">
    <property type="interactions" value="3684"/>
</dbReference>
<organism evidence="3 4">
    <name type="scientific">Tripterygium wilfordii</name>
    <name type="common">Thunder God vine</name>
    <dbReference type="NCBI Taxonomy" id="458696"/>
    <lineage>
        <taxon>Eukaryota</taxon>
        <taxon>Viridiplantae</taxon>
        <taxon>Streptophyta</taxon>
        <taxon>Embryophyta</taxon>
        <taxon>Tracheophyta</taxon>
        <taxon>Spermatophyta</taxon>
        <taxon>Magnoliopsida</taxon>
        <taxon>eudicotyledons</taxon>
        <taxon>Gunneridae</taxon>
        <taxon>Pentapetalae</taxon>
        <taxon>rosids</taxon>
        <taxon>fabids</taxon>
        <taxon>Celastrales</taxon>
        <taxon>Celastraceae</taxon>
        <taxon>Tripterygium</taxon>
    </lineage>
</organism>
<evidence type="ECO:0000313" key="3">
    <source>
        <dbReference type="EMBL" id="KAF5731505.1"/>
    </source>
</evidence>
<dbReference type="SMART" id="SM00751">
    <property type="entry name" value="BSD"/>
    <property type="match status" value="1"/>
</dbReference>
<dbReference type="Pfam" id="PF03909">
    <property type="entry name" value="BSD"/>
    <property type="match status" value="1"/>
</dbReference>
<dbReference type="EMBL" id="JAAARO010000018">
    <property type="protein sequence ID" value="KAF5731505.1"/>
    <property type="molecule type" value="Genomic_DNA"/>
</dbReference>
<evidence type="ECO:0000259" key="2">
    <source>
        <dbReference type="PROSITE" id="PS50858"/>
    </source>
</evidence>
<accession>A0A7J7CC47</accession>
<dbReference type="PROSITE" id="PS50858">
    <property type="entry name" value="BSD"/>
    <property type="match status" value="1"/>
</dbReference>
<proteinExistence type="predicted"/>
<feature type="compositionally biased region" description="Basic and acidic residues" evidence="1">
    <location>
        <begin position="341"/>
        <end position="406"/>
    </location>
</feature>
<comment type="caution">
    <text evidence="3">The sequence shown here is derived from an EMBL/GenBank/DDBJ whole genome shotgun (WGS) entry which is preliminary data.</text>
</comment>
<dbReference type="PANTHER" id="PTHR16019:SF5">
    <property type="entry name" value="BSD DOMAIN-CONTAINING PROTEIN 1"/>
    <property type="match status" value="1"/>
</dbReference>
<reference evidence="3 4" key="1">
    <citation type="journal article" date="2020" name="Nat. Commun.">
        <title>Genome of Tripterygium wilfordii and identification of cytochrome P450 involved in triptolide biosynthesis.</title>
        <authorList>
            <person name="Tu L."/>
            <person name="Su P."/>
            <person name="Zhang Z."/>
            <person name="Gao L."/>
            <person name="Wang J."/>
            <person name="Hu T."/>
            <person name="Zhou J."/>
            <person name="Zhang Y."/>
            <person name="Zhao Y."/>
            <person name="Liu Y."/>
            <person name="Song Y."/>
            <person name="Tong Y."/>
            <person name="Lu Y."/>
            <person name="Yang J."/>
            <person name="Xu C."/>
            <person name="Jia M."/>
            <person name="Peters R.J."/>
            <person name="Huang L."/>
            <person name="Gao W."/>
        </authorList>
    </citation>
    <scope>NUCLEOTIDE SEQUENCE [LARGE SCALE GENOMIC DNA]</scope>
    <source>
        <strain evidence="4">cv. XIE 37</strain>
        <tissue evidence="3">Leaf</tissue>
    </source>
</reference>
<evidence type="ECO:0000256" key="1">
    <source>
        <dbReference type="SAM" id="MobiDB-lite"/>
    </source>
</evidence>
<dbReference type="AlphaFoldDB" id="A0A7J7CC47"/>
<keyword evidence="4" id="KW-1185">Reference proteome</keyword>
<feature type="compositionally biased region" description="Acidic residues" evidence="1">
    <location>
        <begin position="414"/>
        <end position="428"/>
    </location>
</feature>
<dbReference type="InterPro" id="IPR005607">
    <property type="entry name" value="BSD_dom"/>
</dbReference>
<name>A0A7J7CC47_TRIWF</name>
<feature type="compositionally biased region" description="Acidic residues" evidence="1">
    <location>
        <begin position="455"/>
        <end position="474"/>
    </location>
</feature>
<dbReference type="OrthoDB" id="73788at2759"/>
<dbReference type="SUPFAM" id="SSF140383">
    <property type="entry name" value="BSD domain-like"/>
    <property type="match status" value="1"/>
</dbReference>
<dbReference type="PANTHER" id="PTHR16019">
    <property type="entry name" value="SYNAPSE-ASSOCIATED PROTEIN"/>
    <property type="match status" value="1"/>
</dbReference>
<dbReference type="InterPro" id="IPR051494">
    <property type="entry name" value="BSD_domain-containing"/>
</dbReference>
<dbReference type="Gene3D" id="1.10.3970.10">
    <property type="entry name" value="BSD domain"/>
    <property type="match status" value="1"/>
</dbReference>
<protein>
    <submittedName>
        <fullName evidence="3">Putative synapse-associated protein</fullName>
    </submittedName>
</protein>